<proteinExistence type="predicted"/>
<sequence>MAQNRGYNTFHGHDSGPPPPSYAPIQPHQPSAPSFQTLIPSYGGFWGGWAAQPAPLQFQCGMPAPAWAPPPQQASGGGNERGGGTGGLGTFKNHLGGTGLPPNYNYIYPTRNTAIHVLKTAVRPWQLTTPMYPPSPQNPYPSPTIPFTAYYVPTNTTIKALMQNLGCTNEVAKKNRLYEISEMGGGRWTKGLEIGGEMGDRVKKTVGDMGWDEGRDGSLGGKPVVWLWLTKEG</sequence>
<evidence type="ECO:0000313" key="3">
    <source>
        <dbReference type="Proteomes" id="UP000824998"/>
    </source>
</evidence>
<evidence type="ECO:0000313" key="2">
    <source>
        <dbReference type="EMBL" id="KAG9232318.1"/>
    </source>
</evidence>
<feature type="region of interest" description="Disordered" evidence="1">
    <location>
        <begin position="65"/>
        <end position="89"/>
    </location>
</feature>
<comment type="caution">
    <text evidence="2">The sequence shown here is derived from an EMBL/GenBank/DDBJ whole genome shotgun (WGS) entry which is preliminary data.</text>
</comment>
<feature type="compositionally biased region" description="Gly residues" evidence="1">
    <location>
        <begin position="75"/>
        <end position="89"/>
    </location>
</feature>
<keyword evidence="3" id="KW-1185">Reference proteome</keyword>
<dbReference type="Proteomes" id="UP000824998">
    <property type="component" value="Unassembled WGS sequence"/>
</dbReference>
<dbReference type="OrthoDB" id="10057496at2759"/>
<organism evidence="2 3">
    <name type="scientific">Amylocarpus encephaloides</name>
    <dbReference type="NCBI Taxonomy" id="45428"/>
    <lineage>
        <taxon>Eukaryota</taxon>
        <taxon>Fungi</taxon>
        <taxon>Dikarya</taxon>
        <taxon>Ascomycota</taxon>
        <taxon>Pezizomycotina</taxon>
        <taxon>Leotiomycetes</taxon>
        <taxon>Helotiales</taxon>
        <taxon>Helotiales incertae sedis</taxon>
        <taxon>Amylocarpus</taxon>
    </lineage>
</organism>
<reference evidence="2" key="1">
    <citation type="journal article" date="2021" name="IMA Fungus">
        <title>Genomic characterization of three marine fungi, including Emericellopsis atlantica sp. nov. with signatures of a generalist lifestyle and marine biomass degradation.</title>
        <authorList>
            <person name="Hagestad O.C."/>
            <person name="Hou L."/>
            <person name="Andersen J.H."/>
            <person name="Hansen E.H."/>
            <person name="Altermark B."/>
            <person name="Li C."/>
            <person name="Kuhnert E."/>
            <person name="Cox R.J."/>
            <person name="Crous P.W."/>
            <person name="Spatafora J.W."/>
            <person name="Lail K."/>
            <person name="Amirebrahimi M."/>
            <person name="Lipzen A."/>
            <person name="Pangilinan J."/>
            <person name="Andreopoulos W."/>
            <person name="Hayes R.D."/>
            <person name="Ng V."/>
            <person name="Grigoriev I.V."/>
            <person name="Jackson S.A."/>
            <person name="Sutton T.D.S."/>
            <person name="Dobson A.D.W."/>
            <person name="Rama T."/>
        </authorList>
    </citation>
    <scope>NUCLEOTIDE SEQUENCE</scope>
    <source>
        <strain evidence="2">TRa018bII</strain>
    </source>
</reference>
<feature type="region of interest" description="Disordered" evidence="1">
    <location>
        <begin position="1"/>
        <end position="30"/>
    </location>
</feature>
<name>A0A9P8C392_9HELO</name>
<dbReference type="EMBL" id="MU251555">
    <property type="protein sequence ID" value="KAG9232318.1"/>
    <property type="molecule type" value="Genomic_DNA"/>
</dbReference>
<dbReference type="AlphaFoldDB" id="A0A9P8C392"/>
<protein>
    <submittedName>
        <fullName evidence="2">Uncharacterized protein</fullName>
    </submittedName>
</protein>
<accession>A0A9P8C392</accession>
<gene>
    <name evidence="2" type="ORF">BJ875DRAFT_467216</name>
</gene>
<evidence type="ECO:0000256" key="1">
    <source>
        <dbReference type="SAM" id="MobiDB-lite"/>
    </source>
</evidence>